<evidence type="ECO:0000313" key="6">
    <source>
        <dbReference type="EMBL" id="MDG0858253.1"/>
    </source>
</evidence>
<reference evidence="6" key="1">
    <citation type="submission" date="2022-05" db="EMBL/GenBank/DDBJ databases">
        <title>Comparative genomics of Staphylococcus equorum isolates.</title>
        <authorList>
            <person name="Luelf R.H."/>
        </authorList>
    </citation>
    <scope>NUCLEOTIDE SEQUENCE</scope>
    <source>
        <strain evidence="6">TMW 2.2343</strain>
    </source>
</reference>
<evidence type="ECO:0000256" key="2">
    <source>
        <dbReference type="ARBA" id="ARBA00022741"/>
    </source>
</evidence>
<evidence type="ECO:0000256" key="1">
    <source>
        <dbReference type="ARBA" id="ARBA00022737"/>
    </source>
</evidence>
<dbReference type="SUPFAM" id="SSF52540">
    <property type="entry name" value="P-loop containing nucleoside triphosphate hydrolases"/>
    <property type="match status" value="2"/>
</dbReference>
<dbReference type="AlphaFoldDB" id="A0A9X4R296"/>
<dbReference type="InterPro" id="IPR050611">
    <property type="entry name" value="ABCF"/>
</dbReference>
<evidence type="ECO:0000256" key="3">
    <source>
        <dbReference type="ARBA" id="ARBA00022840"/>
    </source>
</evidence>
<dbReference type="InterPro" id="IPR032781">
    <property type="entry name" value="ABC_tran_Xtn"/>
</dbReference>
<dbReference type="Pfam" id="PF12848">
    <property type="entry name" value="ABC_tran_Xtn"/>
    <property type="match status" value="1"/>
</dbReference>
<dbReference type="CDD" id="cd03221">
    <property type="entry name" value="ABCF_EF-3"/>
    <property type="match status" value="1"/>
</dbReference>
<dbReference type="SMART" id="SM00382">
    <property type="entry name" value="AAA"/>
    <property type="match status" value="2"/>
</dbReference>
<dbReference type="Proteomes" id="UP001152302">
    <property type="component" value="Unassembled WGS sequence"/>
</dbReference>
<protein>
    <submittedName>
        <fullName evidence="6">ATP-binding cassette domain-containing protein</fullName>
    </submittedName>
</protein>
<sequence length="555" mass="64711">MAFHILGSEEIDMSFYYVQKPFEKYGKMLINYVNISVETGEHVALVGDNGVGKTTLLNEIYLKYRDNAYLMQQDMTDYYNETGMEFILSLFPEILKLKKEITYNYEKIVDYIAYNGYELEQKIITQANFFNLTETDLDKQIGLLSGGQQTRVALLRSIISEKDLVLLDEPTNHLDQIMLNDLIIHMNKSKHTMIYVSHHRGFINATASHIIEINRTHTRKFTGNYNQYKEIIDLEFQTQANAYEKQQQEVKKLEDTIQRVKEWHAASKQTTSVRDPSMQKRLSKLAQKSKVKESQLNQKLNEKNIEEPEKDNRKFHFEQHKNMRKRYLLRLEDFSISINDLCIYNQANFEIKNNENILLTGPNGSGKSLLISLIRQKIKPDQGFIHITPSLKIGYFNQQNDNLTYRETPLNMLLALEGMTRSHAQTILASFGFDQEKISVPIAYLSMGEKSRLQFVILFFSSPNLLILDEPTNYFDIATQDLIMNMIHSFSGQVFIVTHDQYLQSQFTATHWEVSNKQLHNLTLNQYRKSNTDDTLKLLDDYKTIDESGHFETDN</sequence>
<dbReference type="GO" id="GO:0005524">
    <property type="term" value="F:ATP binding"/>
    <property type="evidence" value="ECO:0007669"/>
    <property type="project" value="UniProtKB-KW"/>
</dbReference>
<evidence type="ECO:0000313" key="7">
    <source>
        <dbReference type="Proteomes" id="UP001152302"/>
    </source>
</evidence>
<feature type="coiled-coil region" evidence="4">
    <location>
        <begin position="236"/>
        <end position="263"/>
    </location>
</feature>
<dbReference type="Pfam" id="PF00005">
    <property type="entry name" value="ABC_tran"/>
    <property type="match status" value="2"/>
</dbReference>
<dbReference type="RefSeq" id="WP_277595746.1">
    <property type="nucleotide sequence ID" value="NZ_JAMBPX010000002.1"/>
</dbReference>
<dbReference type="PROSITE" id="PS50893">
    <property type="entry name" value="ABC_TRANSPORTER_2"/>
    <property type="match status" value="2"/>
</dbReference>
<name>A0A9X4R296_9STAP</name>
<dbReference type="GO" id="GO:0016887">
    <property type="term" value="F:ATP hydrolysis activity"/>
    <property type="evidence" value="ECO:0007669"/>
    <property type="project" value="InterPro"/>
</dbReference>
<dbReference type="PANTHER" id="PTHR19211">
    <property type="entry name" value="ATP-BINDING TRANSPORT PROTEIN-RELATED"/>
    <property type="match status" value="1"/>
</dbReference>
<dbReference type="InterPro" id="IPR003439">
    <property type="entry name" value="ABC_transporter-like_ATP-bd"/>
</dbReference>
<comment type="caution">
    <text evidence="6">The sequence shown here is derived from an EMBL/GenBank/DDBJ whole genome shotgun (WGS) entry which is preliminary data.</text>
</comment>
<evidence type="ECO:0000256" key="4">
    <source>
        <dbReference type="SAM" id="Coils"/>
    </source>
</evidence>
<organism evidence="6 7">
    <name type="scientific">Staphylococcus equorum</name>
    <dbReference type="NCBI Taxonomy" id="246432"/>
    <lineage>
        <taxon>Bacteria</taxon>
        <taxon>Bacillati</taxon>
        <taxon>Bacillota</taxon>
        <taxon>Bacilli</taxon>
        <taxon>Bacillales</taxon>
        <taxon>Staphylococcaceae</taxon>
        <taxon>Staphylococcus</taxon>
    </lineage>
</organism>
<gene>
    <name evidence="6" type="ORF">M4L21_02850</name>
</gene>
<proteinExistence type="predicted"/>
<dbReference type="Gene3D" id="3.40.50.300">
    <property type="entry name" value="P-loop containing nucleotide triphosphate hydrolases"/>
    <property type="match status" value="2"/>
</dbReference>
<dbReference type="PROSITE" id="PS00211">
    <property type="entry name" value="ABC_TRANSPORTER_1"/>
    <property type="match status" value="1"/>
</dbReference>
<keyword evidence="1" id="KW-0677">Repeat</keyword>
<keyword evidence="4" id="KW-0175">Coiled coil</keyword>
<dbReference type="InterPro" id="IPR017871">
    <property type="entry name" value="ABC_transporter-like_CS"/>
</dbReference>
<accession>A0A9X4R296</accession>
<dbReference type="InterPro" id="IPR027417">
    <property type="entry name" value="P-loop_NTPase"/>
</dbReference>
<keyword evidence="2" id="KW-0547">Nucleotide-binding</keyword>
<dbReference type="PANTHER" id="PTHR19211:SF100">
    <property type="entry name" value="RIBOSOME PROTECTION PROTEIN VMLR"/>
    <property type="match status" value="1"/>
</dbReference>
<keyword evidence="3 6" id="KW-0067">ATP-binding</keyword>
<dbReference type="NCBIfam" id="NF000355">
    <property type="entry name" value="ribo_prot_ABC_F"/>
    <property type="match status" value="1"/>
</dbReference>
<dbReference type="EMBL" id="JAMBPX010000002">
    <property type="protein sequence ID" value="MDG0858253.1"/>
    <property type="molecule type" value="Genomic_DNA"/>
</dbReference>
<feature type="domain" description="ABC transporter" evidence="5">
    <location>
        <begin position="329"/>
        <end position="551"/>
    </location>
</feature>
<evidence type="ECO:0000259" key="5">
    <source>
        <dbReference type="PROSITE" id="PS50893"/>
    </source>
</evidence>
<feature type="domain" description="ABC transporter" evidence="5">
    <location>
        <begin position="8"/>
        <end position="240"/>
    </location>
</feature>
<dbReference type="NCBIfam" id="NF000169">
    <property type="entry name" value="ABCF_Sal"/>
    <property type="match status" value="1"/>
</dbReference>
<dbReference type="InterPro" id="IPR003593">
    <property type="entry name" value="AAA+_ATPase"/>
</dbReference>